<evidence type="ECO:0000313" key="2">
    <source>
        <dbReference type="EMBL" id="MFD2157507.1"/>
    </source>
</evidence>
<dbReference type="EMBL" id="JBHUJB010000005">
    <property type="protein sequence ID" value="MFD2157507.1"/>
    <property type="molecule type" value="Genomic_DNA"/>
</dbReference>
<evidence type="ECO:0000256" key="1">
    <source>
        <dbReference type="SAM" id="SignalP"/>
    </source>
</evidence>
<name>A0ABW4Z781_9BACT</name>
<comment type="caution">
    <text evidence="2">The sequence shown here is derived from an EMBL/GenBank/DDBJ whole genome shotgun (WGS) entry which is preliminary data.</text>
</comment>
<proteinExistence type="predicted"/>
<evidence type="ECO:0008006" key="4">
    <source>
        <dbReference type="Google" id="ProtNLM"/>
    </source>
</evidence>
<dbReference type="RefSeq" id="WP_377091127.1">
    <property type="nucleotide sequence ID" value="NZ_JBHSJL010000014.1"/>
</dbReference>
<reference evidence="3" key="1">
    <citation type="journal article" date="2019" name="Int. J. Syst. Evol. Microbiol.">
        <title>The Global Catalogue of Microorganisms (GCM) 10K type strain sequencing project: providing services to taxonomists for standard genome sequencing and annotation.</title>
        <authorList>
            <consortium name="The Broad Institute Genomics Platform"/>
            <consortium name="The Broad Institute Genome Sequencing Center for Infectious Disease"/>
            <person name="Wu L."/>
            <person name="Ma J."/>
        </authorList>
    </citation>
    <scope>NUCLEOTIDE SEQUENCE [LARGE SCALE GENOMIC DNA]</scope>
    <source>
        <strain evidence="3">CCUG 57942</strain>
    </source>
</reference>
<gene>
    <name evidence="2" type="ORF">ACFSW8_01195</name>
</gene>
<dbReference type="Proteomes" id="UP001597389">
    <property type="component" value="Unassembled WGS sequence"/>
</dbReference>
<accession>A0ABW4Z781</accession>
<sequence>MKSPIFLSAFAIGAQLHAAVISINFNRNNDEVFASNVSAGAVAVTNWNQMAPQGTPSGTDVALVDDSGAGTTATVTYSANGTWAQGGANTSDGNISLLKGYLDDSNGAAIAVVTLNNIPYAQYDVYVYGIGDSDPGDLLNQYTLNDGNGDINFSYLRGANLSAGQTPVEASPSVEGHYFRINGLASSSFTLNNDNNRGDGRSPIAGIQIVQIPEPSTHLTFLAASLLLLRRKR</sequence>
<keyword evidence="1" id="KW-0732">Signal</keyword>
<evidence type="ECO:0000313" key="3">
    <source>
        <dbReference type="Proteomes" id="UP001597389"/>
    </source>
</evidence>
<feature type="chain" id="PRO_5046401158" description="PEP-CTERM sorting domain-containing protein" evidence="1">
    <location>
        <begin position="19"/>
        <end position="233"/>
    </location>
</feature>
<keyword evidence="3" id="KW-1185">Reference proteome</keyword>
<feature type="signal peptide" evidence="1">
    <location>
        <begin position="1"/>
        <end position="18"/>
    </location>
</feature>
<organism evidence="2 3">
    <name type="scientific">Rubritalea tangerina</name>
    <dbReference type="NCBI Taxonomy" id="430798"/>
    <lineage>
        <taxon>Bacteria</taxon>
        <taxon>Pseudomonadati</taxon>
        <taxon>Verrucomicrobiota</taxon>
        <taxon>Verrucomicrobiia</taxon>
        <taxon>Verrucomicrobiales</taxon>
        <taxon>Rubritaleaceae</taxon>
        <taxon>Rubritalea</taxon>
    </lineage>
</organism>
<protein>
    <recommendedName>
        <fullName evidence="4">PEP-CTERM sorting domain-containing protein</fullName>
    </recommendedName>
</protein>